<organism evidence="1 2">
    <name type="scientific">Cylindrobasidium torrendii FP15055 ss-10</name>
    <dbReference type="NCBI Taxonomy" id="1314674"/>
    <lineage>
        <taxon>Eukaryota</taxon>
        <taxon>Fungi</taxon>
        <taxon>Dikarya</taxon>
        <taxon>Basidiomycota</taxon>
        <taxon>Agaricomycotina</taxon>
        <taxon>Agaricomycetes</taxon>
        <taxon>Agaricomycetidae</taxon>
        <taxon>Agaricales</taxon>
        <taxon>Marasmiineae</taxon>
        <taxon>Physalacriaceae</taxon>
        <taxon>Cylindrobasidium</taxon>
    </lineage>
</organism>
<protein>
    <submittedName>
        <fullName evidence="1">Uncharacterized protein</fullName>
    </submittedName>
</protein>
<evidence type="ECO:0000313" key="1">
    <source>
        <dbReference type="EMBL" id="KIY73246.1"/>
    </source>
</evidence>
<sequence>MVIAVQNESFLLREAKRCLELRCDSLERAEASQNQHSDSLRSQLDALSQRLGDVIAPNPDPSQRNRQLAVIRPNSSSLAIVRANQDSSNDTVELRARVDSLQHQAAHERAQQQAQNDREVLQVLSIAKSLKHAVAMENRSEFLVETVRLHVSSLEAMADSKVGMVLPSTV</sequence>
<name>A0A0D7BUG7_9AGAR</name>
<dbReference type="AlphaFoldDB" id="A0A0D7BUG7"/>
<dbReference type="EMBL" id="KN880437">
    <property type="protein sequence ID" value="KIY73246.1"/>
    <property type="molecule type" value="Genomic_DNA"/>
</dbReference>
<reference evidence="1 2" key="1">
    <citation type="journal article" date="2015" name="Fungal Genet. Biol.">
        <title>Evolution of novel wood decay mechanisms in Agaricales revealed by the genome sequences of Fistulina hepatica and Cylindrobasidium torrendii.</title>
        <authorList>
            <person name="Floudas D."/>
            <person name="Held B.W."/>
            <person name="Riley R."/>
            <person name="Nagy L.G."/>
            <person name="Koehler G."/>
            <person name="Ransdell A.S."/>
            <person name="Younus H."/>
            <person name="Chow J."/>
            <person name="Chiniquy J."/>
            <person name="Lipzen A."/>
            <person name="Tritt A."/>
            <person name="Sun H."/>
            <person name="Haridas S."/>
            <person name="LaButti K."/>
            <person name="Ohm R.A."/>
            <person name="Kues U."/>
            <person name="Blanchette R.A."/>
            <person name="Grigoriev I.V."/>
            <person name="Minto R.E."/>
            <person name="Hibbett D.S."/>
        </authorList>
    </citation>
    <scope>NUCLEOTIDE SEQUENCE [LARGE SCALE GENOMIC DNA]</scope>
    <source>
        <strain evidence="1 2">FP15055 ss-10</strain>
    </source>
</reference>
<proteinExistence type="predicted"/>
<keyword evidence="2" id="KW-1185">Reference proteome</keyword>
<accession>A0A0D7BUG7</accession>
<dbReference type="Proteomes" id="UP000054007">
    <property type="component" value="Unassembled WGS sequence"/>
</dbReference>
<gene>
    <name evidence="1" type="ORF">CYLTODRAFT_257150</name>
</gene>
<evidence type="ECO:0000313" key="2">
    <source>
        <dbReference type="Proteomes" id="UP000054007"/>
    </source>
</evidence>